<gene>
    <name evidence="2" type="ORF">TGAMA5MH_00241</name>
</gene>
<dbReference type="AlphaFoldDB" id="A0A2K0TTB4"/>
<sequence length="61" mass="7128">MASRIELINQYHSLAAQIRRNEVTKIRIMQLEAENSALRHQLTMMRVQMQNMTRDLSGGEN</sequence>
<keyword evidence="1" id="KW-0175">Coiled coil</keyword>
<evidence type="ECO:0000256" key="1">
    <source>
        <dbReference type="SAM" id="Coils"/>
    </source>
</evidence>
<accession>A0A2K0TTB4</accession>
<name>A0A2K0TTB4_9HYPO</name>
<evidence type="ECO:0000313" key="3">
    <source>
        <dbReference type="Proteomes" id="UP000236546"/>
    </source>
</evidence>
<evidence type="ECO:0000313" key="2">
    <source>
        <dbReference type="EMBL" id="PNP48787.1"/>
    </source>
</evidence>
<dbReference type="Proteomes" id="UP000236546">
    <property type="component" value="Unassembled WGS sequence"/>
</dbReference>
<comment type="caution">
    <text evidence="2">The sequence shown here is derived from an EMBL/GenBank/DDBJ whole genome shotgun (WGS) entry which is preliminary data.</text>
</comment>
<feature type="coiled-coil region" evidence="1">
    <location>
        <begin position="21"/>
        <end position="48"/>
    </location>
</feature>
<protein>
    <submittedName>
        <fullName evidence="2">Uncharacterized protein</fullName>
    </submittedName>
</protein>
<dbReference type="OrthoDB" id="10435520at2759"/>
<proteinExistence type="predicted"/>
<organism evidence="2 3">
    <name type="scientific">Trichoderma gamsii</name>
    <dbReference type="NCBI Taxonomy" id="398673"/>
    <lineage>
        <taxon>Eukaryota</taxon>
        <taxon>Fungi</taxon>
        <taxon>Dikarya</taxon>
        <taxon>Ascomycota</taxon>
        <taxon>Pezizomycotina</taxon>
        <taxon>Sordariomycetes</taxon>
        <taxon>Hypocreomycetidae</taxon>
        <taxon>Hypocreales</taxon>
        <taxon>Hypocreaceae</taxon>
        <taxon>Trichoderma</taxon>
    </lineage>
</organism>
<dbReference type="EMBL" id="MTYH01000002">
    <property type="protein sequence ID" value="PNP48787.1"/>
    <property type="molecule type" value="Genomic_DNA"/>
</dbReference>
<reference evidence="2 3" key="1">
    <citation type="submission" date="2017-02" db="EMBL/GenBank/DDBJ databases">
        <title>Genomes of Trichoderma spp. with biocontrol activity.</title>
        <authorList>
            <person name="Gardiner D."/>
            <person name="Kazan K."/>
            <person name="Vos C."/>
            <person name="Harvey P."/>
        </authorList>
    </citation>
    <scope>NUCLEOTIDE SEQUENCE [LARGE SCALE GENOMIC DNA]</scope>
    <source>
        <strain evidence="2 3">A5MH</strain>
    </source>
</reference>